<dbReference type="Proteomes" id="UP000199155">
    <property type="component" value="Unassembled WGS sequence"/>
</dbReference>
<gene>
    <name evidence="2" type="ORF">SAMN05421806_1375</name>
</gene>
<protein>
    <submittedName>
        <fullName evidence="2">Uncharacterized protein</fullName>
    </submittedName>
</protein>
<keyword evidence="1" id="KW-1133">Transmembrane helix</keyword>
<dbReference type="RefSeq" id="WP_093618375.1">
    <property type="nucleotide sequence ID" value="NZ_FNFF01000037.1"/>
</dbReference>
<organism evidence="2 3">
    <name type="scientific">Streptomyces indicus</name>
    <dbReference type="NCBI Taxonomy" id="417292"/>
    <lineage>
        <taxon>Bacteria</taxon>
        <taxon>Bacillati</taxon>
        <taxon>Actinomycetota</taxon>
        <taxon>Actinomycetes</taxon>
        <taxon>Kitasatosporales</taxon>
        <taxon>Streptomycetaceae</taxon>
        <taxon>Streptomyces</taxon>
    </lineage>
</organism>
<name>A0A1G9JV03_9ACTN</name>
<reference evidence="2 3" key="1">
    <citation type="submission" date="2016-10" db="EMBL/GenBank/DDBJ databases">
        <authorList>
            <person name="de Groot N.N."/>
        </authorList>
    </citation>
    <scope>NUCLEOTIDE SEQUENCE [LARGE SCALE GENOMIC DNA]</scope>
    <source>
        <strain evidence="2 3">CGMCC 4.5727</strain>
    </source>
</reference>
<keyword evidence="1" id="KW-0472">Membrane</keyword>
<proteinExistence type="predicted"/>
<keyword evidence="3" id="KW-1185">Reference proteome</keyword>
<keyword evidence="1" id="KW-0812">Transmembrane</keyword>
<evidence type="ECO:0000313" key="3">
    <source>
        <dbReference type="Proteomes" id="UP000199155"/>
    </source>
</evidence>
<feature type="transmembrane region" description="Helical" evidence="1">
    <location>
        <begin position="20"/>
        <end position="39"/>
    </location>
</feature>
<dbReference type="AlphaFoldDB" id="A0A1G9JV03"/>
<dbReference type="EMBL" id="FNFF01000037">
    <property type="protein sequence ID" value="SDL41480.1"/>
    <property type="molecule type" value="Genomic_DNA"/>
</dbReference>
<accession>A0A1G9JV03</accession>
<sequence>MSAPAHTRSPQQAGAQARLPWWGVALPVIAFVVLFLIVLHPAEAQAAAGDSGLGDFLSRLKEAVMFRIP</sequence>
<dbReference type="STRING" id="417292.SAMN05421806_1375"/>
<evidence type="ECO:0000256" key="1">
    <source>
        <dbReference type="SAM" id="Phobius"/>
    </source>
</evidence>
<evidence type="ECO:0000313" key="2">
    <source>
        <dbReference type="EMBL" id="SDL41480.1"/>
    </source>
</evidence>
<dbReference type="OrthoDB" id="4334185at2"/>